<sequence>MTGGPAATQPAASASHAPKDRWEDSPVDRDVLRAHEYCTQRCLLGLQRHGKLDEQCPNVERHRVNGSTHHPTTVEELVEQIQLGLDHNLERAMPIVGPGYGRPARPGGSGAPFKVVSPRFGYAVVGKGTLCCIWPRLEREADVYTQILMAAQGSAVPVFLGKINLQQPYELEGFGRVRHMLLMGYGGEEIGMVTTVDEWDKYNHQATSAHEIEDLGVMHKDLALRNVLWNAELGRVMIIDFEACELVLDRIAERPAWVPEELASRPSQQMSLGRFSIESRGHCRFHQVCCHYDPDATCPNRKYGLPP</sequence>
<dbReference type="AlphaFoldDB" id="A0A8G1RI19"/>
<evidence type="ECO:0000256" key="1">
    <source>
        <dbReference type="SAM" id="MobiDB-lite"/>
    </source>
</evidence>
<dbReference type="Proteomes" id="UP000249789">
    <property type="component" value="Unassembled WGS sequence"/>
</dbReference>
<dbReference type="Gene3D" id="1.10.510.10">
    <property type="entry name" value="Transferase(Phosphotransferase) domain 1"/>
    <property type="match status" value="1"/>
</dbReference>
<dbReference type="VEuPathDB" id="FungiDB:BO72DRAFT_452013"/>
<proteinExistence type="predicted"/>
<dbReference type="InterPro" id="IPR011009">
    <property type="entry name" value="Kinase-like_dom_sf"/>
</dbReference>
<dbReference type="EMBL" id="KZ824683">
    <property type="protein sequence ID" value="RAK73199.1"/>
    <property type="molecule type" value="Genomic_DNA"/>
</dbReference>
<name>A0A8G1RI19_9EURO</name>
<keyword evidence="3" id="KW-1185">Reference proteome</keyword>
<organism evidence="2 3">
    <name type="scientific">Aspergillus fijiensis CBS 313.89</name>
    <dbReference type="NCBI Taxonomy" id="1448319"/>
    <lineage>
        <taxon>Eukaryota</taxon>
        <taxon>Fungi</taxon>
        <taxon>Dikarya</taxon>
        <taxon>Ascomycota</taxon>
        <taxon>Pezizomycotina</taxon>
        <taxon>Eurotiomycetes</taxon>
        <taxon>Eurotiomycetidae</taxon>
        <taxon>Eurotiales</taxon>
        <taxon>Aspergillaceae</taxon>
        <taxon>Aspergillus</taxon>
    </lineage>
</organism>
<evidence type="ECO:0000313" key="2">
    <source>
        <dbReference type="EMBL" id="RAK73199.1"/>
    </source>
</evidence>
<evidence type="ECO:0008006" key="4">
    <source>
        <dbReference type="Google" id="ProtNLM"/>
    </source>
</evidence>
<reference evidence="2 3" key="1">
    <citation type="submission" date="2018-02" db="EMBL/GenBank/DDBJ databases">
        <title>The genomes of Aspergillus section Nigri reveals drivers in fungal speciation.</title>
        <authorList>
            <consortium name="DOE Joint Genome Institute"/>
            <person name="Vesth T.C."/>
            <person name="Nybo J."/>
            <person name="Theobald S."/>
            <person name="Brandl J."/>
            <person name="Frisvad J.C."/>
            <person name="Nielsen K.F."/>
            <person name="Lyhne E.K."/>
            <person name="Kogle M.E."/>
            <person name="Kuo A."/>
            <person name="Riley R."/>
            <person name="Clum A."/>
            <person name="Nolan M."/>
            <person name="Lipzen A."/>
            <person name="Salamov A."/>
            <person name="Henrissat B."/>
            <person name="Wiebenga A."/>
            <person name="De vries R.P."/>
            <person name="Grigoriev I.V."/>
            <person name="Mortensen U.H."/>
            <person name="Andersen M.R."/>
            <person name="Baker S.E."/>
        </authorList>
    </citation>
    <scope>NUCLEOTIDE SEQUENCE [LARGE SCALE GENOMIC DNA]</scope>
    <source>
        <strain evidence="2 3">CBS 313.89</strain>
    </source>
</reference>
<feature type="region of interest" description="Disordered" evidence="1">
    <location>
        <begin position="1"/>
        <end position="25"/>
    </location>
</feature>
<evidence type="ECO:0000313" key="3">
    <source>
        <dbReference type="Proteomes" id="UP000249789"/>
    </source>
</evidence>
<accession>A0A8G1RI19</accession>
<feature type="compositionally biased region" description="Low complexity" evidence="1">
    <location>
        <begin position="1"/>
        <end position="16"/>
    </location>
</feature>
<dbReference type="RefSeq" id="XP_040797209.1">
    <property type="nucleotide sequence ID" value="XM_040945634.1"/>
</dbReference>
<dbReference type="GeneID" id="63862967"/>
<gene>
    <name evidence="2" type="ORF">BO72DRAFT_452013</name>
</gene>
<protein>
    <recommendedName>
        <fullName evidence="4">Protein kinase domain-containing protein</fullName>
    </recommendedName>
</protein>
<dbReference type="SUPFAM" id="SSF56112">
    <property type="entry name" value="Protein kinase-like (PK-like)"/>
    <property type="match status" value="1"/>
</dbReference>
<dbReference type="OrthoDB" id="2156052at2759"/>